<gene>
    <name evidence="1" type="ORF">EYW49_06515</name>
</gene>
<sequence>MNKPKFVVVAGVAAVLAVGGWITWTVLRPPALPPGVAAANGRVEVERIDVATKLPGRVAEIRVKEGDLVAAGEVVAVLDTADLLAQRAAARATVARATAGIAKAVSDVAAAMAQLALAEVEMRRSAELLDKAVSPQSLLDQRKAQRDVAAATVDAARAAVADAMAARDAASAQVDLIQVSIDDMTLKAPTAGRVEYKLVDPGAVIGAGGKVATLLDLSDVTMTIFLPTRLVGRVSLGAPARIVLDAAKTWVVPATVSFVAAEAQFTPKSVETAEERDKLMYRVKVRIDPAVLDAHRAYVKSGLTGDVHLLTEPGATWPAALEVRLPKPGEGAP</sequence>
<dbReference type="Gene3D" id="2.40.50.100">
    <property type="match status" value="1"/>
</dbReference>
<dbReference type="AlphaFoldDB" id="A0A4Q9VTU2"/>
<dbReference type="PANTHER" id="PTHR30438">
    <property type="entry name" value="36 KDA ANTIGEN-RELATED"/>
    <property type="match status" value="1"/>
</dbReference>
<reference evidence="1 2" key="1">
    <citation type="submission" date="2019-02" db="EMBL/GenBank/DDBJ databases">
        <title>Siculibacillus lacustris gen. nov., sp. nov., a new rosette-forming bacterium isolated from a freshwater crater lake (Lake St. Ana, Romania).</title>
        <authorList>
            <person name="Felfoldi T."/>
            <person name="Marton Z."/>
            <person name="Szabo A."/>
            <person name="Mentes A."/>
            <person name="Boka K."/>
            <person name="Marialigeti K."/>
            <person name="Mathe I."/>
            <person name="Koncz M."/>
            <person name="Schumann P."/>
            <person name="Toth E."/>
        </authorList>
    </citation>
    <scope>NUCLEOTIDE SEQUENCE [LARGE SCALE GENOMIC DNA]</scope>
    <source>
        <strain evidence="1 2">SA-279</strain>
    </source>
</reference>
<proteinExistence type="predicted"/>
<dbReference type="GO" id="GO:0005886">
    <property type="term" value="C:plasma membrane"/>
    <property type="evidence" value="ECO:0007669"/>
    <property type="project" value="TreeGrafter"/>
</dbReference>
<dbReference type="GO" id="GO:0055085">
    <property type="term" value="P:transmembrane transport"/>
    <property type="evidence" value="ECO:0007669"/>
    <property type="project" value="InterPro"/>
</dbReference>
<dbReference type="RefSeq" id="WP_131307416.1">
    <property type="nucleotide sequence ID" value="NZ_SJFN01000007.1"/>
</dbReference>
<dbReference type="Gene3D" id="2.40.30.170">
    <property type="match status" value="1"/>
</dbReference>
<dbReference type="SUPFAM" id="SSF111369">
    <property type="entry name" value="HlyD-like secretion proteins"/>
    <property type="match status" value="2"/>
</dbReference>
<organism evidence="1 2">
    <name type="scientific">Siculibacillus lacustris</name>
    <dbReference type="NCBI Taxonomy" id="1549641"/>
    <lineage>
        <taxon>Bacteria</taxon>
        <taxon>Pseudomonadati</taxon>
        <taxon>Pseudomonadota</taxon>
        <taxon>Alphaproteobacteria</taxon>
        <taxon>Hyphomicrobiales</taxon>
        <taxon>Ancalomicrobiaceae</taxon>
        <taxon>Siculibacillus</taxon>
    </lineage>
</organism>
<dbReference type="EMBL" id="SJFN01000007">
    <property type="protein sequence ID" value="TBW39519.1"/>
    <property type="molecule type" value="Genomic_DNA"/>
</dbReference>
<keyword evidence="2" id="KW-1185">Reference proteome</keyword>
<accession>A0A4Q9VTU2</accession>
<dbReference type="OrthoDB" id="9778236at2"/>
<dbReference type="Proteomes" id="UP000292781">
    <property type="component" value="Unassembled WGS sequence"/>
</dbReference>
<comment type="caution">
    <text evidence="1">The sequence shown here is derived from an EMBL/GenBank/DDBJ whole genome shotgun (WGS) entry which is preliminary data.</text>
</comment>
<protein>
    <submittedName>
        <fullName evidence="1">HlyD family efflux transporter periplasmic adaptor subunit</fullName>
    </submittedName>
</protein>
<name>A0A4Q9VTU2_9HYPH</name>
<dbReference type="PANTHER" id="PTHR30438:SF2">
    <property type="entry name" value="MEMBRANE PROTEIN"/>
    <property type="match status" value="1"/>
</dbReference>
<evidence type="ECO:0000313" key="2">
    <source>
        <dbReference type="Proteomes" id="UP000292781"/>
    </source>
</evidence>
<evidence type="ECO:0000313" key="1">
    <source>
        <dbReference type="EMBL" id="TBW39519.1"/>
    </source>
</evidence>